<dbReference type="RefSeq" id="WP_145896241.1">
    <property type="nucleotide sequence ID" value="NZ_VOBQ01000023.1"/>
</dbReference>
<evidence type="ECO:0000313" key="1">
    <source>
        <dbReference type="EMBL" id="TWO67741.1"/>
    </source>
</evidence>
<dbReference type="InterPro" id="IPR045445">
    <property type="entry name" value="DUF6502"/>
</dbReference>
<dbReference type="OrthoDB" id="6356376at2"/>
<dbReference type="AlphaFoldDB" id="A0A562ZH66"/>
<proteinExistence type="predicted"/>
<comment type="caution">
    <text evidence="1">The sequence shown here is derived from an EMBL/GenBank/DDBJ whole genome shotgun (WGS) entry which is preliminary data.</text>
</comment>
<gene>
    <name evidence="1" type="ORF">FN976_25460</name>
</gene>
<protein>
    <submittedName>
        <fullName evidence="1">Uncharacterized protein</fullName>
    </submittedName>
</protein>
<organism evidence="1 2">
    <name type="scientific">Caenimonas sedimenti</name>
    <dbReference type="NCBI Taxonomy" id="2596921"/>
    <lineage>
        <taxon>Bacteria</taxon>
        <taxon>Pseudomonadati</taxon>
        <taxon>Pseudomonadota</taxon>
        <taxon>Betaproteobacteria</taxon>
        <taxon>Burkholderiales</taxon>
        <taxon>Comamonadaceae</taxon>
        <taxon>Caenimonas</taxon>
    </lineage>
</organism>
<evidence type="ECO:0000313" key="2">
    <source>
        <dbReference type="Proteomes" id="UP000318199"/>
    </source>
</evidence>
<accession>A0A562ZH66</accession>
<reference evidence="1 2" key="1">
    <citation type="submission" date="2019-07" db="EMBL/GenBank/DDBJ databases">
        <title>Caenimonas sedimenti sp. nov., isolated from activated sludge.</title>
        <authorList>
            <person name="Xu J."/>
        </authorList>
    </citation>
    <scope>NUCLEOTIDE SEQUENCE [LARGE SCALE GENOMIC DNA]</scope>
    <source>
        <strain evidence="1 2">HX-9-20</strain>
    </source>
</reference>
<sequence>MATRSAIVLNAVLRLLKPVAALLLRNGVAYPAFVAALKTVFLEAAREELQRTGQKQTDSAVSLLSGVHRRDVRTLARVEVPDEAADEPLNLAGQVVGRWLSDPVYVDDEGQPRPLPRYGDAPSFDALVTATSRDIRARAILAELERLGMAKLEEGTVRLLEPGFVPREGFDEGMALLRDNLHDHIAAAALNVSGEQNFLEQSVYVDQLTAESAQHLHALSTRIWRQAFRTVMREAQVRFDEDQAKAPADQRVHRARFGAYFYAEKNDEQDS</sequence>
<dbReference type="EMBL" id="VOBQ01000023">
    <property type="protein sequence ID" value="TWO67741.1"/>
    <property type="molecule type" value="Genomic_DNA"/>
</dbReference>
<dbReference type="Proteomes" id="UP000318199">
    <property type="component" value="Unassembled WGS sequence"/>
</dbReference>
<name>A0A562ZH66_9BURK</name>
<dbReference type="Pfam" id="PF20112">
    <property type="entry name" value="DUF6502"/>
    <property type="match status" value="1"/>
</dbReference>
<keyword evidence="2" id="KW-1185">Reference proteome</keyword>